<feature type="signal peptide" evidence="1">
    <location>
        <begin position="1"/>
        <end position="27"/>
    </location>
</feature>
<protein>
    <recommendedName>
        <fullName evidence="3">Ig-like domain repeat protein</fullName>
    </recommendedName>
</protein>
<name>A0AB39BF42_9MICO</name>
<dbReference type="AlphaFoldDB" id="A0AB39BF42"/>
<evidence type="ECO:0000313" key="2">
    <source>
        <dbReference type="EMBL" id="XDI04797.1"/>
    </source>
</evidence>
<keyword evidence="1" id="KW-0732">Signal</keyword>
<dbReference type="InterPro" id="IPR006311">
    <property type="entry name" value="TAT_signal"/>
</dbReference>
<evidence type="ECO:0008006" key="3">
    <source>
        <dbReference type="Google" id="ProtNLM"/>
    </source>
</evidence>
<gene>
    <name evidence="2" type="ORF">ABFY20_15850</name>
</gene>
<feature type="chain" id="PRO_5044274972" description="Ig-like domain repeat protein" evidence="1">
    <location>
        <begin position="28"/>
        <end position="126"/>
    </location>
</feature>
<organism evidence="2">
    <name type="scientific">Herbiconiux sp. A18JL235</name>
    <dbReference type="NCBI Taxonomy" id="3152363"/>
    <lineage>
        <taxon>Bacteria</taxon>
        <taxon>Bacillati</taxon>
        <taxon>Actinomycetota</taxon>
        <taxon>Actinomycetes</taxon>
        <taxon>Micrococcales</taxon>
        <taxon>Microbacteriaceae</taxon>
        <taxon>Herbiconiux</taxon>
    </lineage>
</organism>
<dbReference type="PROSITE" id="PS51318">
    <property type="entry name" value="TAT"/>
    <property type="match status" value="1"/>
</dbReference>
<proteinExistence type="predicted"/>
<dbReference type="EMBL" id="CP162511">
    <property type="protein sequence ID" value="XDI04797.1"/>
    <property type="molecule type" value="Genomic_DNA"/>
</dbReference>
<reference evidence="2" key="1">
    <citation type="submission" date="2024-05" db="EMBL/GenBank/DDBJ databases">
        <title>Herbiconiux sp. A18JL235.</title>
        <authorList>
            <person name="Zhang G."/>
        </authorList>
    </citation>
    <scope>NUCLEOTIDE SEQUENCE</scope>
    <source>
        <strain evidence="2">A18JL235</strain>
    </source>
</reference>
<sequence length="126" mass="12931">MSRRTVLQAGAWAIPAVAVAIAAPAAAASGAVPSLTITGIAPLSFRDQYELSVKVDDVPPDSGLLIGRVTWTPSGGITIGSPTFVPDSSGNARVVLTQFTPGVLYVFTASLFLAGGTITTTYPYTF</sequence>
<accession>A0AB39BF42</accession>
<dbReference type="RefSeq" id="WP_368497202.1">
    <property type="nucleotide sequence ID" value="NZ_CP162511.1"/>
</dbReference>
<evidence type="ECO:0000256" key="1">
    <source>
        <dbReference type="SAM" id="SignalP"/>
    </source>
</evidence>